<proteinExistence type="predicted"/>
<accession>A0ABW2A9L2</accession>
<dbReference type="EMBL" id="JBHSWE010000002">
    <property type="protein sequence ID" value="MFC6674117.1"/>
    <property type="molecule type" value="Genomic_DNA"/>
</dbReference>
<dbReference type="Proteomes" id="UP001596422">
    <property type="component" value="Unassembled WGS sequence"/>
</dbReference>
<sequence>MTMQHPYARVMVGLRARGKKNIELMTLLQFDWPVSRIVLEKISDYISDQIYADEEPVIYEIIEGALIRYSEAVHFRNGGKVDDTVRFGIFLDGLITETARCMEIEIQDSTGASWHVGSGIRFSDWYAKHSNSSEIRILPKLHENESSLRTVLYELITSERIRNILRRVNYEEAVVAGRLAAGH</sequence>
<evidence type="ECO:0008006" key="3">
    <source>
        <dbReference type="Google" id="ProtNLM"/>
    </source>
</evidence>
<dbReference type="RefSeq" id="WP_379913782.1">
    <property type="nucleotide sequence ID" value="NZ_JBHSWE010000002.1"/>
</dbReference>
<comment type="caution">
    <text evidence="1">The sequence shown here is derived from an EMBL/GenBank/DDBJ whole genome shotgun (WGS) entry which is preliminary data.</text>
</comment>
<organism evidence="1 2">
    <name type="scientific">Marinobacterium aestuariivivens</name>
    <dbReference type="NCBI Taxonomy" id="1698799"/>
    <lineage>
        <taxon>Bacteria</taxon>
        <taxon>Pseudomonadati</taxon>
        <taxon>Pseudomonadota</taxon>
        <taxon>Gammaproteobacteria</taxon>
        <taxon>Oceanospirillales</taxon>
        <taxon>Oceanospirillaceae</taxon>
        <taxon>Marinobacterium</taxon>
    </lineage>
</organism>
<gene>
    <name evidence="1" type="ORF">ACFQDL_31460</name>
</gene>
<name>A0ABW2A9L2_9GAMM</name>
<evidence type="ECO:0000313" key="1">
    <source>
        <dbReference type="EMBL" id="MFC6674117.1"/>
    </source>
</evidence>
<evidence type="ECO:0000313" key="2">
    <source>
        <dbReference type="Proteomes" id="UP001596422"/>
    </source>
</evidence>
<keyword evidence="2" id="KW-1185">Reference proteome</keyword>
<protein>
    <recommendedName>
        <fullName evidence="3">Cyclic nucleotide-binding domain-containing protein</fullName>
    </recommendedName>
</protein>
<reference evidence="2" key="1">
    <citation type="journal article" date="2019" name="Int. J. Syst. Evol. Microbiol.">
        <title>The Global Catalogue of Microorganisms (GCM) 10K type strain sequencing project: providing services to taxonomists for standard genome sequencing and annotation.</title>
        <authorList>
            <consortium name="The Broad Institute Genomics Platform"/>
            <consortium name="The Broad Institute Genome Sequencing Center for Infectious Disease"/>
            <person name="Wu L."/>
            <person name="Ma J."/>
        </authorList>
    </citation>
    <scope>NUCLEOTIDE SEQUENCE [LARGE SCALE GENOMIC DNA]</scope>
    <source>
        <strain evidence="2">NBRC 111756</strain>
    </source>
</reference>